<dbReference type="GeneID" id="36396323"/>
<keyword evidence="2" id="KW-1185">Reference proteome</keyword>
<organism evidence="1 2">
    <name type="scientific">Plasmopara halstedii</name>
    <name type="common">Downy mildew of sunflower</name>
    <dbReference type="NCBI Taxonomy" id="4781"/>
    <lineage>
        <taxon>Eukaryota</taxon>
        <taxon>Sar</taxon>
        <taxon>Stramenopiles</taxon>
        <taxon>Oomycota</taxon>
        <taxon>Peronosporomycetes</taxon>
        <taxon>Peronosporales</taxon>
        <taxon>Peronosporaceae</taxon>
        <taxon>Plasmopara</taxon>
    </lineage>
</organism>
<accession>A0A0P1AV31</accession>
<protein>
    <submittedName>
        <fullName evidence="1">Uncharacterized protein</fullName>
    </submittedName>
</protein>
<evidence type="ECO:0000313" key="2">
    <source>
        <dbReference type="Proteomes" id="UP000054928"/>
    </source>
</evidence>
<evidence type="ECO:0000313" key="1">
    <source>
        <dbReference type="EMBL" id="CEG44945.1"/>
    </source>
</evidence>
<reference evidence="2" key="1">
    <citation type="submission" date="2014-09" db="EMBL/GenBank/DDBJ databases">
        <authorList>
            <person name="Sharma Rahul"/>
            <person name="Thines Marco"/>
        </authorList>
    </citation>
    <scope>NUCLEOTIDE SEQUENCE [LARGE SCALE GENOMIC DNA]</scope>
</reference>
<dbReference type="EMBL" id="CCYD01001336">
    <property type="protein sequence ID" value="CEG44945.1"/>
    <property type="molecule type" value="Genomic_DNA"/>
</dbReference>
<dbReference type="AlphaFoldDB" id="A0A0P1AV31"/>
<sequence>MLLDAKEMLRREFELAKKREEKEQAIKASMRERGVQLVVEEETEDNVVVKAAVVAMKVTMAAEDSTKKEHWSSVSWVLLYCKEDGDKRDDYTELKKLENKLAFSVTMDGSAREVSLFLDSGARSHMTGGNIDFVE</sequence>
<dbReference type="Proteomes" id="UP000054928">
    <property type="component" value="Unassembled WGS sequence"/>
</dbReference>
<proteinExistence type="predicted"/>
<dbReference type="RefSeq" id="XP_024581314.1">
    <property type="nucleotide sequence ID" value="XM_024731103.1"/>
</dbReference>
<name>A0A0P1AV31_PLAHL</name>